<protein>
    <submittedName>
        <fullName evidence="1">Uncharacterized protein</fullName>
    </submittedName>
</protein>
<keyword evidence="2" id="KW-1185">Reference proteome</keyword>
<dbReference type="AlphaFoldDB" id="A0AAE1VUL5"/>
<reference evidence="1" key="1">
    <citation type="submission" date="2020-06" db="EMBL/GenBank/DDBJ databases">
        <authorList>
            <person name="Li T."/>
            <person name="Hu X."/>
            <person name="Zhang T."/>
            <person name="Song X."/>
            <person name="Zhang H."/>
            <person name="Dai N."/>
            <person name="Sheng W."/>
            <person name="Hou X."/>
            <person name="Wei L."/>
        </authorList>
    </citation>
    <scope>NUCLEOTIDE SEQUENCE</scope>
    <source>
        <strain evidence="1">K16</strain>
        <tissue evidence="1">Leaf</tissue>
    </source>
</reference>
<name>A0AAE1VUL5_9LAMI</name>
<dbReference type="PANTHER" id="PTHR31973">
    <property type="entry name" value="POLYPROTEIN, PUTATIVE-RELATED"/>
    <property type="match status" value="1"/>
</dbReference>
<dbReference type="EMBL" id="JACGWL010000780">
    <property type="protein sequence ID" value="KAK4381983.1"/>
    <property type="molecule type" value="Genomic_DNA"/>
</dbReference>
<evidence type="ECO:0000313" key="1">
    <source>
        <dbReference type="EMBL" id="KAK4381983.1"/>
    </source>
</evidence>
<comment type="caution">
    <text evidence="1">The sequence shown here is derived from an EMBL/GenBank/DDBJ whole genome shotgun (WGS) entry which is preliminary data.</text>
</comment>
<accession>A0AAE1VUL5</accession>
<evidence type="ECO:0000313" key="2">
    <source>
        <dbReference type="Proteomes" id="UP001289374"/>
    </source>
</evidence>
<dbReference type="Proteomes" id="UP001289374">
    <property type="component" value="Unassembled WGS sequence"/>
</dbReference>
<dbReference type="PANTHER" id="PTHR31973:SF187">
    <property type="entry name" value="MUTATOR TRANSPOSASE MUDRA PROTEIN"/>
    <property type="match status" value="1"/>
</dbReference>
<organism evidence="1 2">
    <name type="scientific">Sesamum angolense</name>
    <dbReference type="NCBI Taxonomy" id="2727404"/>
    <lineage>
        <taxon>Eukaryota</taxon>
        <taxon>Viridiplantae</taxon>
        <taxon>Streptophyta</taxon>
        <taxon>Embryophyta</taxon>
        <taxon>Tracheophyta</taxon>
        <taxon>Spermatophyta</taxon>
        <taxon>Magnoliopsida</taxon>
        <taxon>eudicotyledons</taxon>
        <taxon>Gunneridae</taxon>
        <taxon>Pentapetalae</taxon>
        <taxon>asterids</taxon>
        <taxon>lamiids</taxon>
        <taxon>Lamiales</taxon>
        <taxon>Pedaliaceae</taxon>
        <taxon>Sesamum</taxon>
    </lineage>
</organism>
<gene>
    <name evidence="1" type="ORF">Sango_2730600</name>
</gene>
<reference evidence="1" key="2">
    <citation type="journal article" date="2024" name="Plant">
        <title>Genomic evolution and insights into agronomic trait innovations of Sesamum species.</title>
        <authorList>
            <person name="Miao H."/>
            <person name="Wang L."/>
            <person name="Qu L."/>
            <person name="Liu H."/>
            <person name="Sun Y."/>
            <person name="Le M."/>
            <person name="Wang Q."/>
            <person name="Wei S."/>
            <person name="Zheng Y."/>
            <person name="Lin W."/>
            <person name="Duan Y."/>
            <person name="Cao H."/>
            <person name="Xiong S."/>
            <person name="Wang X."/>
            <person name="Wei L."/>
            <person name="Li C."/>
            <person name="Ma Q."/>
            <person name="Ju M."/>
            <person name="Zhao R."/>
            <person name="Li G."/>
            <person name="Mu C."/>
            <person name="Tian Q."/>
            <person name="Mei H."/>
            <person name="Zhang T."/>
            <person name="Gao T."/>
            <person name="Zhang H."/>
        </authorList>
    </citation>
    <scope>NUCLEOTIDE SEQUENCE</scope>
    <source>
        <strain evidence="1">K16</strain>
    </source>
</reference>
<proteinExistence type="predicted"/>
<sequence length="188" mass="21171">MGLKGCSPFLGFDRCHLKGSFEGVLLAVIGLDGNNGLFPIVFVVLESDCKESWAFSLRISQGWWEVSLLTSHGHLCLTDRSTRSGILAFRSKCYPYYSPAPDIKRMCGKPKKSRRKEPGSKQWKGFRPSLSFIPANQKVEEIARLILTTATILTSWSNISTAKFLGRDRNLPQRETRSKNKNDDKESN</sequence>